<dbReference type="PANTHER" id="PTHR21716:SF68">
    <property type="entry name" value="TRANSPORT PROTEIN YTVI-RELATED"/>
    <property type="match status" value="1"/>
</dbReference>
<feature type="transmembrane region" description="Helical" evidence="6">
    <location>
        <begin position="36"/>
        <end position="53"/>
    </location>
</feature>
<evidence type="ECO:0000313" key="7">
    <source>
        <dbReference type="EMBL" id="GIO42536.1"/>
    </source>
</evidence>
<feature type="transmembrane region" description="Helical" evidence="6">
    <location>
        <begin position="165"/>
        <end position="189"/>
    </location>
</feature>
<feature type="transmembrane region" description="Helical" evidence="6">
    <location>
        <begin position="265"/>
        <end position="283"/>
    </location>
</feature>
<keyword evidence="8" id="KW-1185">Reference proteome</keyword>
<evidence type="ECO:0000256" key="6">
    <source>
        <dbReference type="SAM" id="Phobius"/>
    </source>
</evidence>
<feature type="transmembrane region" description="Helical" evidence="6">
    <location>
        <begin position="62"/>
        <end position="84"/>
    </location>
</feature>
<evidence type="ECO:0000256" key="2">
    <source>
        <dbReference type="ARBA" id="ARBA00009773"/>
    </source>
</evidence>
<dbReference type="Pfam" id="PF01594">
    <property type="entry name" value="AI-2E_transport"/>
    <property type="match status" value="1"/>
</dbReference>
<accession>A0A920CJA2</accession>
<evidence type="ECO:0000256" key="3">
    <source>
        <dbReference type="ARBA" id="ARBA00022692"/>
    </source>
</evidence>
<comment type="similarity">
    <text evidence="2">Belongs to the autoinducer-2 exporter (AI-2E) (TC 2.A.86) family.</text>
</comment>
<reference evidence="7" key="1">
    <citation type="submission" date="2021-03" db="EMBL/GenBank/DDBJ databases">
        <title>Antimicrobial resistance genes in bacteria isolated from Japanese honey, and their potential for conferring macrolide and lincosamide resistance in the American foulbrood pathogen Paenibacillus larvae.</title>
        <authorList>
            <person name="Okamoto M."/>
            <person name="Kumagai M."/>
            <person name="Kanamori H."/>
            <person name="Takamatsu D."/>
        </authorList>
    </citation>
    <scope>NUCLEOTIDE SEQUENCE</scope>
    <source>
        <strain evidence="7">J41TS4</strain>
    </source>
</reference>
<evidence type="ECO:0000256" key="4">
    <source>
        <dbReference type="ARBA" id="ARBA00022989"/>
    </source>
</evidence>
<evidence type="ECO:0000256" key="5">
    <source>
        <dbReference type="ARBA" id="ARBA00023136"/>
    </source>
</evidence>
<evidence type="ECO:0000313" key="8">
    <source>
        <dbReference type="Proteomes" id="UP000678895"/>
    </source>
</evidence>
<gene>
    <name evidence="7" type="ORF">J41TS4_22940</name>
</gene>
<dbReference type="GO" id="GO:0016020">
    <property type="term" value="C:membrane"/>
    <property type="evidence" value="ECO:0007669"/>
    <property type="project" value="UniProtKB-SubCell"/>
</dbReference>
<name>A0A920CJA2_9BACL</name>
<dbReference type="PANTHER" id="PTHR21716">
    <property type="entry name" value="TRANSMEMBRANE PROTEIN"/>
    <property type="match status" value="1"/>
</dbReference>
<feature type="transmembrane region" description="Helical" evidence="6">
    <location>
        <begin position="231"/>
        <end position="259"/>
    </location>
</feature>
<evidence type="ECO:0000256" key="1">
    <source>
        <dbReference type="ARBA" id="ARBA00004141"/>
    </source>
</evidence>
<keyword evidence="5 6" id="KW-0472">Membrane</keyword>
<dbReference type="InterPro" id="IPR002549">
    <property type="entry name" value="AI-2E-like"/>
</dbReference>
<comment type="caution">
    <text evidence="7">The sequence shown here is derived from an EMBL/GenBank/DDBJ whole genome shotgun (WGS) entry which is preliminary data.</text>
</comment>
<feature type="transmembrane region" description="Helical" evidence="6">
    <location>
        <begin position="290"/>
        <end position="308"/>
    </location>
</feature>
<dbReference type="InterPro" id="IPR014227">
    <property type="entry name" value="YtvI-like"/>
</dbReference>
<sequence length="372" mass="41350">MDHIMSKRILRGTWVTLCIILLVGGFIWLLPILYPFLIAWLIAYLINPLVRWLQISLRFPRWLAVTGALLIYAVSGGIVLAAAVTRMVKELLILAESLDGHLMRWKSWFVDWTQSEGIHNIINEINRFIVNNPGYETTIHNNIDQTAQSVGSAITRLLNGLLGGILQLLTSLPSMGILLVVILTAAFFISNQWTRNMIWLAKAIPERFRKSFREVWLDLQQALSGYFQAQLVLISVTAFIVLIGLLLLGVNSAFTYAILIGFVDLLPYLGVGTIMLPWLLYCFMTGDTSLAIGLAVLYGVIIIARQIIEPKILASSVGLDPLPTMISMFIGLKLFGFLGLVAGPAALILLGAMSRAGLLRDLRNYIMEGKLR</sequence>
<dbReference type="GO" id="GO:0055085">
    <property type="term" value="P:transmembrane transport"/>
    <property type="evidence" value="ECO:0007669"/>
    <property type="project" value="TreeGrafter"/>
</dbReference>
<proteinExistence type="inferred from homology"/>
<protein>
    <submittedName>
        <fullName evidence="7">Sporulation integral membrane protein YtvI</fullName>
    </submittedName>
</protein>
<organism evidence="7 8">
    <name type="scientific">Paenibacillus apis</name>
    <dbReference type="NCBI Taxonomy" id="1792174"/>
    <lineage>
        <taxon>Bacteria</taxon>
        <taxon>Bacillati</taxon>
        <taxon>Bacillota</taxon>
        <taxon>Bacilli</taxon>
        <taxon>Bacillales</taxon>
        <taxon>Paenibacillaceae</taxon>
        <taxon>Paenibacillus</taxon>
    </lineage>
</organism>
<dbReference type="EMBL" id="BORS01000007">
    <property type="protein sequence ID" value="GIO42536.1"/>
    <property type="molecule type" value="Genomic_DNA"/>
</dbReference>
<dbReference type="NCBIfam" id="TIGR02872">
    <property type="entry name" value="spore_ytvI"/>
    <property type="match status" value="1"/>
</dbReference>
<dbReference type="Proteomes" id="UP000678895">
    <property type="component" value="Unassembled WGS sequence"/>
</dbReference>
<dbReference type="RefSeq" id="WP_301627348.1">
    <property type="nucleotide sequence ID" value="NZ_BORS01000007.1"/>
</dbReference>
<feature type="transmembrane region" description="Helical" evidence="6">
    <location>
        <begin position="328"/>
        <end position="353"/>
    </location>
</feature>
<keyword evidence="4 6" id="KW-1133">Transmembrane helix</keyword>
<comment type="subcellular location">
    <subcellularLocation>
        <location evidence="1">Membrane</location>
        <topology evidence="1">Multi-pass membrane protein</topology>
    </subcellularLocation>
</comment>
<keyword evidence="3 6" id="KW-0812">Transmembrane</keyword>
<dbReference type="AlphaFoldDB" id="A0A920CJA2"/>
<feature type="transmembrane region" description="Helical" evidence="6">
    <location>
        <begin position="12"/>
        <end position="30"/>
    </location>
</feature>